<reference evidence="2" key="2">
    <citation type="submission" date="2021-04" db="EMBL/GenBank/DDBJ databases">
        <authorList>
            <person name="Podell S."/>
        </authorList>
    </citation>
    <scope>NUCLEOTIDE SEQUENCE</scope>
    <source>
        <strain evidence="2">Hildebrandi</strain>
    </source>
</reference>
<keyword evidence="1" id="KW-0732">Signal</keyword>
<reference evidence="2" key="1">
    <citation type="journal article" date="2021" name="Sci. Rep.">
        <title>Diploid genomic architecture of Nitzschia inconspicua, an elite biomass production diatom.</title>
        <authorList>
            <person name="Oliver A."/>
            <person name="Podell S."/>
            <person name="Pinowska A."/>
            <person name="Traller J.C."/>
            <person name="Smith S.R."/>
            <person name="McClure R."/>
            <person name="Beliaev A."/>
            <person name="Bohutskyi P."/>
            <person name="Hill E.A."/>
            <person name="Rabines A."/>
            <person name="Zheng H."/>
            <person name="Allen L.Z."/>
            <person name="Kuo A."/>
            <person name="Grigoriev I.V."/>
            <person name="Allen A.E."/>
            <person name="Hazlebeck D."/>
            <person name="Allen E.E."/>
        </authorList>
    </citation>
    <scope>NUCLEOTIDE SEQUENCE</scope>
    <source>
        <strain evidence="2">Hildebrandi</strain>
    </source>
</reference>
<feature type="chain" id="PRO_5039898612" evidence="1">
    <location>
        <begin position="22"/>
        <end position="480"/>
    </location>
</feature>
<evidence type="ECO:0000313" key="2">
    <source>
        <dbReference type="EMBL" id="KAG7340783.1"/>
    </source>
</evidence>
<proteinExistence type="predicted"/>
<name>A0A9K3PAZ0_9STRA</name>
<sequence length="480" mass="52780">MKISAIAIILLYPFGYKVAFGQSFCSDNPFVASRPGFGGGSVDCSAITGEAACWNKPECMYFDASTQIPPECATMPVRWPALGQQVTVDIDPTVKYLCFPPSLSRSALCYDGVMEYGDDEYAVFFGVEAGPDILGIELVLDLTKEMYKGTSVFPLNALAPEPLSACMYKSLGSNIKVAVDETQDYIVAIRLKKLPGAANVVGDRVRVKLSSLHDVWPSGDGNPIAMPKDHFCPRNWEEAVRTECTADAYGSCLYNMRYIGCSYDQLRCRPQYVCDCQESLPNWRCWGGQNPPTCETGSRTADLVGQSCKRGDPLPQDPNAPEVNCPASMLDAFQQSCDPRHPRCEYNFKWFGCFPGELVCLPNGACECNGQWTCTTFEHYCQDSERTRSSLIGTNCDPDECPPEGPVTGRQCTTTKTCDYGFSYSGCNYDELSCEPMKTCQCNNGTWRCSMRADRACTKPPGFPEGACNPNAPLSFRPSN</sequence>
<dbReference type="EMBL" id="JAGRRH010000027">
    <property type="protein sequence ID" value="KAG7340783.1"/>
    <property type="molecule type" value="Genomic_DNA"/>
</dbReference>
<evidence type="ECO:0000313" key="3">
    <source>
        <dbReference type="Proteomes" id="UP000693970"/>
    </source>
</evidence>
<protein>
    <submittedName>
        <fullName evidence="2">Uncharacterized protein</fullName>
    </submittedName>
</protein>
<keyword evidence="3" id="KW-1185">Reference proteome</keyword>
<comment type="caution">
    <text evidence="2">The sequence shown here is derived from an EMBL/GenBank/DDBJ whole genome shotgun (WGS) entry which is preliminary data.</text>
</comment>
<feature type="signal peptide" evidence="1">
    <location>
        <begin position="1"/>
        <end position="21"/>
    </location>
</feature>
<dbReference type="OrthoDB" id="56702at2759"/>
<accession>A0A9K3PAZ0</accession>
<dbReference type="AlphaFoldDB" id="A0A9K3PAZ0"/>
<gene>
    <name evidence="2" type="ORF">IV203_024326</name>
</gene>
<dbReference type="Proteomes" id="UP000693970">
    <property type="component" value="Unassembled WGS sequence"/>
</dbReference>
<evidence type="ECO:0000256" key="1">
    <source>
        <dbReference type="SAM" id="SignalP"/>
    </source>
</evidence>
<organism evidence="2 3">
    <name type="scientific">Nitzschia inconspicua</name>
    <dbReference type="NCBI Taxonomy" id="303405"/>
    <lineage>
        <taxon>Eukaryota</taxon>
        <taxon>Sar</taxon>
        <taxon>Stramenopiles</taxon>
        <taxon>Ochrophyta</taxon>
        <taxon>Bacillariophyta</taxon>
        <taxon>Bacillariophyceae</taxon>
        <taxon>Bacillariophycidae</taxon>
        <taxon>Bacillariales</taxon>
        <taxon>Bacillariaceae</taxon>
        <taxon>Nitzschia</taxon>
    </lineage>
</organism>